<reference evidence="1" key="1">
    <citation type="submission" date="2021-12" db="EMBL/GenBank/DDBJ databases">
        <authorList>
            <person name="King R."/>
        </authorList>
    </citation>
    <scope>NUCLEOTIDE SEQUENCE</scope>
</reference>
<evidence type="ECO:0000313" key="1">
    <source>
        <dbReference type="EMBL" id="CAH0746273.1"/>
    </source>
</evidence>
<protein>
    <submittedName>
        <fullName evidence="1">Uncharacterized protein</fullName>
    </submittedName>
</protein>
<dbReference type="OrthoDB" id="7427406at2759"/>
<sequence length="124" mass="14216">MDHDPRAQCKLFSKAPAVPISNRKHEYTENINNGNFYLQNLASILSSSKKYGPPDSIHRQKRRKFTETLLLRRCSHNCNVVDEMVDCNHLPLTSKYVAGSVSESSLKDIYLARYSVNESQHSFK</sequence>
<dbReference type="EMBL" id="OU893332">
    <property type="protein sequence ID" value="CAH0746273.1"/>
    <property type="molecule type" value="Genomic_DNA"/>
</dbReference>
<gene>
    <name evidence="1" type="ORF">DIATSA_LOCUS395</name>
</gene>
<dbReference type="AlphaFoldDB" id="A0A9P0C699"/>
<proteinExistence type="predicted"/>
<name>A0A9P0C699_9NEOP</name>
<reference evidence="1" key="2">
    <citation type="submission" date="2022-10" db="EMBL/GenBank/DDBJ databases">
        <authorList>
            <consortium name="ENA_rothamsted_submissions"/>
            <consortium name="culmorum"/>
            <person name="King R."/>
        </authorList>
    </citation>
    <scope>NUCLEOTIDE SEQUENCE</scope>
</reference>
<evidence type="ECO:0000313" key="2">
    <source>
        <dbReference type="Proteomes" id="UP001153714"/>
    </source>
</evidence>
<accession>A0A9P0C699</accession>
<keyword evidence="2" id="KW-1185">Reference proteome</keyword>
<dbReference type="Proteomes" id="UP001153714">
    <property type="component" value="Chromosome 1"/>
</dbReference>
<organism evidence="1 2">
    <name type="scientific">Diatraea saccharalis</name>
    <name type="common">sugarcane borer</name>
    <dbReference type="NCBI Taxonomy" id="40085"/>
    <lineage>
        <taxon>Eukaryota</taxon>
        <taxon>Metazoa</taxon>
        <taxon>Ecdysozoa</taxon>
        <taxon>Arthropoda</taxon>
        <taxon>Hexapoda</taxon>
        <taxon>Insecta</taxon>
        <taxon>Pterygota</taxon>
        <taxon>Neoptera</taxon>
        <taxon>Endopterygota</taxon>
        <taxon>Lepidoptera</taxon>
        <taxon>Glossata</taxon>
        <taxon>Ditrysia</taxon>
        <taxon>Pyraloidea</taxon>
        <taxon>Crambidae</taxon>
        <taxon>Crambinae</taxon>
        <taxon>Diatraea</taxon>
    </lineage>
</organism>